<dbReference type="RefSeq" id="WP_212642317.1">
    <property type="nucleotide sequence ID" value="NZ_CP074132.1"/>
</dbReference>
<sequence length="195" mass="20376">MVERVPGPGTNRETESDQYRARTPGTATGPRTAEPVTVDAEVNDPGRGTGPGPVGAPGPDRTGSVGGDQTGPGPSGHARPGGRGTAPGRVPEQPGTGADRPDAADGPRSRGAKLERVRERWNATQGKFVDDPHGAVREADALAAEVADAVVAEIEERRSALRSAWNEGEGTDTESLRVALRDYRSFVEHLVNTNT</sequence>
<reference evidence="3" key="1">
    <citation type="submission" date="2021-05" db="EMBL/GenBank/DDBJ databases">
        <title>Direct Submission.</title>
        <authorList>
            <person name="Li K."/>
            <person name="Gao J."/>
        </authorList>
    </citation>
    <scope>NUCLEOTIDE SEQUENCE [LARGE SCALE GENOMIC DNA]</scope>
    <source>
        <strain evidence="3">HDS12</strain>
    </source>
</reference>
<feature type="region of interest" description="Disordered" evidence="1">
    <location>
        <begin position="1"/>
        <end position="117"/>
    </location>
</feature>
<gene>
    <name evidence="2" type="ORF">KGD83_02385</name>
</gene>
<proteinExistence type="predicted"/>
<dbReference type="EMBL" id="CP074132">
    <property type="protein sequence ID" value="QUX29458.1"/>
    <property type="molecule type" value="Genomic_DNA"/>
</dbReference>
<keyword evidence="3" id="KW-1185">Reference proteome</keyword>
<protein>
    <submittedName>
        <fullName evidence="2">Uncharacterized protein</fullName>
    </submittedName>
</protein>
<feature type="compositionally biased region" description="Gly residues" evidence="1">
    <location>
        <begin position="64"/>
        <end position="85"/>
    </location>
</feature>
<accession>A0ABX8C927</accession>
<evidence type="ECO:0000313" key="2">
    <source>
        <dbReference type="EMBL" id="QUX29458.1"/>
    </source>
</evidence>
<organism evidence="2 3">
    <name type="scientific">Nocardiopsis akebiae</name>
    <dbReference type="NCBI Taxonomy" id="2831968"/>
    <lineage>
        <taxon>Bacteria</taxon>
        <taxon>Bacillati</taxon>
        <taxon>Actinomycetota</taxon>
        <taxon>Actinomycetes</taxon>
        <taxon>Streptosporangiales</taxon>
        <taxon>Nocardiopsidaceae</taxon>
        <taxon>Nocardiopsis</taxon>
    </lineage>
</organism>
<dbReference type="Proteomes" id="UP000678016">
    <property type="component" value="Chromosome"/>
</dbReference>
<evidence type="ECO:0000256" key="1">
    <source>
        <dbReference type="SAM" id="MobiDB-lite"/>
    </source>
</evidence>
<name>A0ABX8C927_9ACTN</name>
<feature type="compositionally biased region" description="Basic and acidic residues" evidence="1">
    <location>
        <begin position="99"/>
        <end position="117"/>
    </location>
</feature>
<evidence type="ECO:0000313" key="3">
    <source>
        <dbReference type="Proteomes" id="UP000678016"/>
    </source>
</evidence>